<dbReference type="Proteomes" id="UP000034325">
    <property type="component" value="Unassembled WGS sequence"/>
</dbReference>
<gene>
    <name evidence="1" type="ORF">UT23_C0002G0113</name>
</gene>
<dbReference type="Pfam" id="PF05635">
    <property type="entry name" value="23S_rRNA_IVP"/>
    <property type="match status" value="1"/>
</dbReference>
<dbReference type="InterPro" id="IPR012657">
    <property type="entry name" value="23S_rRNA-intervening_sequence"/>
</dbReference>
<evidence type="ECO:0000313" key="2">
    <source>
        <dbReference type="Proteomes" id="UP000034325"/>
    </source>
</evidence>
<evidence type="ECO:0008006" key="3">
    <source>
        <dbReference type="Google" id="ProtNLM"/>
    </source>
</evidence>
<accession>A0A0G0M362</accession>
<proteinExistence type="predicted"/>
<organism evidence="1 2">
    <name type="scientific">Candidatus Woesebacteria bacterium GW2011_GWA1_39_12</name>
    <dbReference type="NCBI Taxonomy" id="1618549"/>
    <lineage>
        <taxon>Bacteria</taxon>
        <taxon>Candidatus Woeseibacteriota</taxon>
    </lineage>
</organism>
<protein>
    <recommendedName>
        <fullName evidence="3">Four helix bundle protein</fullName>
    </recommendedName>
</protein>
<dbReference type="PANTHER" id="PTHR38471:SF2">
    <property type="entry name" value="FOUR HELIX BUNDLE PROTEIN"/>
    <property type="match status" value="1"/>
</dbReference>
<comment type="caution">
    <text evidence="1">The sequence shown here is derived from an EMBL/GenBank/DDBJ whole genome shotgun (WGS) entry which is preliminary data.</text>
</comment>
<reference evidence="1 2" key="1">
    <citation type="journal article" date="2015" name="Nature">
        <title>rRNA introns, odd ribosomes, and small enigmatic genomes across a large radiation of phyla.</title>
        <authorList>
            <person name="Brown C.T."/>
            <person name="Hug L.A."/>
            <person name="Thomas B.C."/>
            <person name="Sharon I."/>
            <person name="Castelle C.J."/>
            <person name="Singh A."/>
            <person name="Wilkins M.J."/>
            <person name="Williams K.H."/>
            <person name="Banfield J.F."/>
        </authorList>
    </citation>
    <scope>NUCLEOTIDE SEQUENCE [LARGE SCALE GENOMIC DNA]</scope>
</reference>
<name>A0A0G0M362_9BACT</name>
<dbReference type="SUPFAM" id="SSF158446">
    <property type="entry name" value="IVS-encoded protein-like"/>
    <property type="match status" value="1"/>
</dbReference>
<dbReference type="EMBL" id="LBWA01000002">
    <property type="protein sequence ID" value="KKQ98613.1"/>
    <property type="molecule type" value="Genomic_DNA"/>
</dbReference>
<dbReference type="PANTHER" id="PTHR38471">
    <property type="entry name" value="FOUR HELIX BUNDLE PROTEIN"/>
    <property type="match status" value="1"/>
</dbReference>
<evidence type="ECO:0000313" key="1">
    <source>
        <dbReference type="EMBL" id="KKQ98613.1"/>
    </source>
</evidence>
<dbReference type="AlphaFoldDB" id="A0A0G0M362"/>
<dbReference type="PIRSF" id="PIRSF035652">
    <property type="entry name" value="CHP02436"/>
    <property type="match status" value="1"/>
</dbReference>
<dbReference type="Gene3D" id="1.20.1440.60">
    <property type="entry name" value="23S rRNA-intervening sequence"/>
    <property type="match status" value="1"/>
</dbReference>
<sequence>MVYKNTEFREKMQKRTKDFSLNLIEVLSRFPKTIPNEILIKQTIRSGTSIGANYREACEAESGKDFVHKIRICKKESKETLYWLELLIEINPNFTNELTELLREAKEFVKIFSSISTKFNS</sequence>
<dbReference type="NCBIfam" id="TIGR02436">
    <property type="entry name" value="four helix bundle protein"/>
    <property type="match status" value="1"/>
</dbReference>
<dbReference type="InterPro" id="IPR036583">
    <property type="entry name" value="23S_rRNA_IVS_sf"/>
</dbReference>